<dbReference type="EMBL" id="NXGH01000036">
    <property type="protein sequence ID" value="PRM87880.1"/>
    <property type="molecule type" value="Genomic_DNA"/>
</dbReference>
<evidence type="ECO:0008006" key="3">
    <source>
        <dbReference type="Google" id="ProtNLM"/>
    </source>
</evidence>
<dbReference type="Proteomes" id="UP000238649">
    <property type="component" value="Unassembled WGS sequence"/>
</dbReference>
<name>A0A2S9SMS1_9BACT</name>
<comment type="caution">
    <text evidence="1">The sequence shown here is derived from an EMBL/GenBank/DDBJ whole genome shotgun (WGS) entry which is preliminary data.</text>
</comment>
<protein>
    <recommendedName>
        <fullName evidence="3">Capsular biosynthesis protein</fullName>
    </recommendedName>
</protein>
<evidence type="ECO:0000313" key="2">
    <source>
        <dbReference type="Proteomes" id="UP000238649"/>
    </source>
</evidence>
<evidence type="ECO:0000313" key="1">
    <source>
        <dbReference type="EMBL" id="PRM87880.1"/>
    </source>
</evidence>
<gene>
    <name evidence="1" type="ORF">CJ671_09665</name>
</gene>
<organism evidence="1 2">
    <name type="scientific">Aliarcobacter cryaerophilus</name>
    <dbReference type="NCBI Taxonomy" id="28198"/>
    <lineage>
        <taxon>Bacteria</taxon>
        <taxon>Pseudomonadati</taxon>
        <taxon>Campylobacterota</taxon>
        <taxon>Epsilonproteobacteria</taxon>
        <taxon>Campylobacterales</taxon>
        <taxon>Arcobacteraceae</taxon>
        <taxon>Aliarcobacter</taxon>
    </lineage>
</organism>
<proteinExistence type="predicted"/>
<accession>A0A2S9SMS1</accession>
<dbReference type="AlphaFoldDB" id="A0A2S9SMS1"/>
<dbReference type="RefSeq" id="WP_165786428.1">
    <property type="nucleotide sequence ID" value="NZ_NXGH01000036.1"/>
</dbReference>
<sequence length="231" mass="27483">LIYDIKFTAGEVAFKLAFQQRSKEIIQINYVDYEYNKDNKIKFQNKDYFIFLDINLINRHDEIFAVIKNGSLFDSKKYLENLSSFFDKIEEKFNVEVIIAAHPKSSYSQNEFKNRKIIKDDTVNLVRNAHAVISHHSTSISYAVLNKKPIIFIYDESIKNNFKNVYMFTKIFADYLQMPFLNIDLEEIEIIPNVCELKYDNYKYNFLTTKKSEQFTNKQIIEGFIKNEMVF</sequence>
<reference evidence="1 2" key="1">
    <citation type="submission" date="2017-09" db="EMBL/GenBank/DDBJ databases">
        <title>Reassesment of A. cryaerophilus.</title>
        <authorList>
            <person name="Perez-Cataluna A."/>
            <person name="Collado L."/>
            <person name="Salgado O."/>
            <person name="Lefinanco V."/>
            <person name="Figueras M.J."/>
        </authorList>
    </citation>
    <scope>NUCLEOTIDE SEQUENCE [LARGE SCALE GENOMIC DNA]</scope>
    <source>
        <strain evidence="1 2">LMG 9871</strain>
    </source>
</reference>
<feature type="non-terminal residue" evidence="1">
    <location>
        <position position="1"/>
    </location>
</feature>